<evidence type="ECO:0000259" key="15">
    <source>
        <dbReference type="Pfam" id="PF01726"/>
    </source>
</evidence>
<dbReference type="EMBL" id="AWVH01000005">
    <property type="protein sequence ID" value="ERJ94321.1"/>
    <property type="molecule type" value="Genomic_DNA"/>
</dbReference>
<evidence type="ECO:0000256" key="8">
    <source>
        <dbReference type="ARBA" id="ARBA00023125"/>
    </source>
</evidence>
<dbReference type="NCBIfam" id="TIGR00498">
    <property type="entry name" value="lexA"/>
    <property type="match status" value="1"/>
</dbReference>
<feature type="active site" description="For autocatalytic cleavage activity" evidence="12">
    <location>
        <position position="126"/>
    </location>
</feature>
<feature type="active site" description="For autocatalytic cleavage activity" evidence="12">
    <location>
        <position position="163"/>
    </location>
</feature>
<dbReference type="CDD" id="cd06529">
    <property type="entry name" value="S24_LexA-like"/>
    <property type="match status" value="1"/>
</dbReference>
<comment type="similarity">
    <text evidence="1 12 13">Belongs to the peptidase S24 family.</text>
</comment>
<comment type="subunit">
    <text evidence="12">Homodimer.</text>
</comment>
<comment type="caution">
    <text evidence="12">Lacks conserved residue(s) required for the propagation of feature annotation.</text>
</comment>
<keyword evidence="8 12" id="KW-0238">DNA-binding</keyword>
<dbReference type="InterPro" id="IPR036390">
    <property type="entry name" value="WH_DNA-bd_sf"/>
</dbReference>
<dbReference type="Pfam" id="PF01726">
    <property type="entry name" value="LexA_DNA_bind"/>
    <property type="match status" value="1"/>
</dbReference>
<dbReference type="InterPro" id="IPR050077">
    <property type="entry name" value="LexA_repressor"/>
</dbReference>
<dbReference type="Proteomes" id="UP000016649">
    <property type="component" value="Unassembled WGS sequence"/>
</dbReference>
<sequence length="203" mass="23057">MKELTSRQQEVLRFITSFTEENSCPPTVRETGMHFCISVKAVQDHFAALRKKGYLAPAVRRSRSLKILIDDTDNQMRRSECIPVLGSVAAGHPIFCDENYSGSVYVPGSMVQKDQQYFAVYVRGDSMIDAGILEGDLAVIRQQEHARNGSIVVALIDEDVTLKRFFKEAERIRLQPENPKYNPLYCTNIKILGVLSNIIRNYR</sequence>
<organism evidence="16 17">
    <name type="scientific">Treponema lecithinolyticum ATCC 700332</name>
    <dbReference type="NCBI Taxonomy" id="1321815"/>
    <lineage>
        <taxon>Bacteria</taxon>
        <taxon>Pseudomonadati</taxon>
        <taxon>Spirochaetota</taxon>
        <taxon>Spirochaetia</taxon>
        <taxon>Spirochaetales</taxon>
        <taxon>Treponemataceae</taxon>
        <taxon>Treponema</taxon>
    </lineage>
</organism>
<keyword evidence="4 12" id="KW-0227">DNA damage</keyword>
<dbReference type="InterPro" id="IPR006200">
    <property type="entry name" value="LexA"/>
</dbReference>
<feature type="domain" description="Peptidase S24/S26A/S26B/S26C" evidence="14">
    <location>
        <begin position="83"/>
        <end position="194"/>
    </location>
</feature>
<dbReference type="InterPro" id="IPR036388">
    <property type="entry name" value="WH-like_DNA-bd_sf"/>
</dbReference>
<evidence type="ECO:0000256" key="2">
    <source>
        <dbReference type="ARBA" id="ARBA00022491"/>
    </source>
</evidence>
<dbReference type="HAMAP" id="MF_00015">
    <property type="entry name" value="LexA"/>
    <property type="match status" value="1"/>
</dbReference>
<keyword evidence="9 12" id="KW-0804">Transcription</keyword>
<protein>
    <recommendedName>
        <fullName evidence="12">LexA repressor</fullName>
        <ecNumber evidence="12">3.4.21.88</ecNumber>
    </recommendedName>
</protein>
<name>A0ABN0P1D8_TRELE</name>
<comment type="catalytic activity">
    <reaction evidence="12">
        <text>Hydrolysis of Ala-|-Gly bond in repressor LexA.</text>
        <dbReference type="EC" id="3.4.21.88"/>
    </reaction>
</comment>
<keyword evidence="7 12" id="KW-0805">Transcription regulation</keyword>
<reference evidence="16 17" key="1">
    <citation type="submission" date="2013-08" db="EMBL/GenBank/DDBJ databases">
        <authorList>
            <person name="Weinstock G."/>
            <person name="Sodergren E."/>
            <person name="Wylie T."/>
            <person name="Fulton L."/>
            <person name="Fulton R."/>
            <person name="Fronick C."/>
            <person name="O'Laughlin M."/>
            <person name="Godfrey J."/>
            <person name="Miner T."/>
            <person name="Herter B."/>
            <person name="Appelbaum E."/>
            <person name="Cordes M."/>
            <person name="Lek S."/>
            <person name="Wollam A."/>
            <person name="Pepin K.H."/>
            <person name="Palsikar V.B."/>
            <person name="Mitreva M."/>
            <person name="Wilson R.K."/>
        </authorList>
    </citation>
    <scope>NUCLEOTIDE SEQUENCE [LARGE SCALE GENOMIC DNA]</scope>
    <source>
        <strain evidence="16 17">ATCC 700332</strain>
    </source>
</reference>
<dbReference type="PRINTS" id="PR00726">
    <property type="entry name" value="LEXASERPTASE"/>
</dbReference>
<keyword evidence="3 12" id="KW-0235">DNA replication</keyword>
<dbReference type="RefSeq" id="WP_021686694.1">
    <property type="nucleotide sequence ID" value="NZ_KI260561.1"/>
</dbReference>
<dbReference type="SUPFAM" id="SSF51306">
    <property type="entry name" value="LexA/Signal peptidase"/>
    <property type="match status" value="1"/>
</dbReference>
<feature type="site" description="Cleavage; by autolysis" evidence="12">
    <location>
        <begin position="90"/>
        <end position="91"/>
    </location>
</feature>
<keyword evidence="10 12" id="KW-0234">DNA repair</keyword>
<keyword evidence="5 12" id="KW-0378">Hydrolase</keyword>
<evidence type="ECO:0000313" key="17">
    <source>
        <dbReference type="Proteomes" id="UP000016649"/>
    </source>
</evidence>
<dbReference type="PANTHER" id="PTHR33516">
    <property type="entry name" value="LEXA REPRESSOR"/>
    <property type="match status" value="1"/>
</dbReference>
<evidence type="ECO:0000256" key="4">
    <source>
        <dbReference type="ARBA" id="ARBA00022763"/>
    </source>
</evidence>
<evidence type="ECO:0000259" key="14">
    <source>
        <dbReference type="Pfam" id="PF00717"/>
    </source>
</evidence>
<evidence type="ECO:0000256" key="6">
    <source>
        <dbReference type="ARBA" id="ARBA00022813"/>
    </source>
</evidence>
<dbReference type="InterPro" id="IPR006197">
    <property type="entry name" value="Peptidase_S24_LexA"/>
</dbReference>
<dbReference type="InterPro" id="IPR015927">
    <property type="entry name" value="Peptidase_S24_S26A/B/C"/>
</dbReference>
<dbReference type="InterPro" id="IPR039418">
    <property type="entry name" value="LexA-like"/>
</dbReference>
<keyword evidence="11 12" id="KW-0742">SOS response</keyword>
<evidence type="ECO:0000256" key="11">
    <source>
        <dbReference type="ARBA" id="ARBA00023236"/>
    </source>
</evidence>
<accession>A0ABN0P1D8</accession>
<evidence type="ECO:0000313" key="16">
    <source>
        <dbReference type="EMBL" id="ERJ94321.1"/>
    </source>
</evidence>
<dbReference type="Gene3D" id="2.10.109.10">
    <property type="entry name" value="Umud Fragment, subunit A"/>
    <property type="match status" value="1"/>
</dbReference>
<evidence type="ECO:0000256" key="3">
    <source>
        <dbReference type="ARBA" id="ARBA00022705"/>
    </source>
</evidence>
<dbReference type="InterPro" id="IPR006199">
    <property type="entry name" value="LexA_DNA-bd_dom"/>
</dbReference>
<evidence type="ECO:0000256" key="1">
    <source>
        <dbReference type="ARBA" id="ARBA00007484"/>
    </source>
</evidence>
<gene>
    <name evidence="12" type="primary">lexA</name>
    <name evidence="16" type="ORF">HMPREF9193_00293</name>
</gene>
<evidence type="ECO:0000256" key="7">
    <source>
        <dbReference type="ARBA" id="ARBA00023015"/>
    </source>
</evidence>
<dbReference type="PANTHER" id="PTHR33516:SF2">
    <property type="entry name" value="LEXA REPRESSOR-RELATED"/>
    <property type="match status" value="1"/>
</dbReference>
<dbReference type="InterPro" id="IPR036286">
    <property type="entry name" value="LexA/Signal_pep-like_sf"/>
</dbReference>
<comment type="function">
    <text evidence="12">Represses a number of genes involved in the response to DNA damage (SOS response), including recA and lexA. In the presence of single-stranded DNA, RecA interacts with LexA causing an autocatalytic cleavage which disrupts the DNA-binding part of LexA, leading to derepression of the SOS regulon and eventually DNA repair.</text>
</comment>
<feature type="domain" description="LexA repressor DNA-binding" evidence="15">
    <location>
        <begin position="1"/>
        <end position="63"/>
    </location>
</feature>
<keyword evidence="2 12" id="KW-0678">Repressor</keyword>
<dbReference type="Gene3D" id="1.10.10.10">
    <property type="entry name" value="Winged helix-like DNA-binding domain superfamily/Winged helix DNA-binding domain"/>
    <property type="match status" value="1"/>
</dbReference>
<evidence type="ECO:0000256" key="9">
    <source>
        <dbReference type="ARBA" id="ARBA00023163"/>
    </source>
</evidence>
<dbReference type="EC" id="3.4.21.88" evidence="12"/>
<evidence type="ECO:0000256" key="5">
    <source>
        <dbReference type="ARBA" id="ARBA00022801"/>
    </source>
</evidence>
<evidence type="ECO:0000256" key="12">
    <source>
        <dbReference type="HAMAP-Rule" id="MF_00015"/>
    </source>
</evidence>
<dbReference type="SUPFAM" id="SSF46785">
    <property type="entry name" value="Winged helix' DNA-binding domain"/>
    <property type="match status" value="1"/>
</dbReference>
<evidence type="ECO:0000256" key="10">
    <source>
        <dbReference type="ARBA" id="ARBA00023204"/>
    </source>
</evidence>
<evidence type="ECO:0000256" key="13">
    <source>
        <dbReference type="RuleBase" id="RU003991"/>
    </source>
</evidence>
<keyword evidence="6 12" id="KW-0068">Autocatalytic cleavage</keyword>
<dbReference type="Pfam" id="PF00717">
    <property type="entry name" value="Peptidase_S24"/>
    <property type="match status" value="1"/>
</dbReference>
<keyword evidence="17" id="KW-1185">Reference proteome</keyword>
<proteinExistence type="inferred from homology"/>
<comment type="caution">
    <text evidence="16">The sequence shown here is derived from an EMBL/GenBank/DDBJ whole genome shotgun (WGS) entry which is preliminary data.</text>
</comment>